<dbReference type="InterPro" id="IPR039422">
    <property type="entry name" value="MarR/SlyA-like"/>
</dbReference>
<dbReference type="Pfam" id="PF01047">
    <property type="entry name" value="MarR"/>
    <property type="match status" value="1"/>
</dbReference>
<evidence type="ECO:0000259" key="1">
    <source>
        <dbReference type="PROSITE" id="PS50995"/>
    </source>
</evidence>
<dbReference type="InterPro" id="IPR000835">
    <property type="entry name" value="HTH_MarR-typ"/>
</dbReference>
<dbReference type="InterPro" id="IPR036390">
    <property type="entry name" value="WH_DNA-bd_sf"/>
</dbReference>
<gene>
    <name evidence="3" type="ORF">DMP12_00725</name>
    <name evidence="2" type="ORF">GKG38_02525</name>
</gene>
<dbReference type="EMBL" id="WKZA01000006">
    <property type="protein sequence ID" value="MSA93957.1"/>
    <property type="molecule type" value="Genomic_DNA"/>
</dbReference>
<protein>
    <submittedName>
        <fullName evidence="3">MarR family transcriptional regulator</fullName>
    </submittedName>
</protein>
<dbReference type="PROSITE" id="PS50995">
    <property type="entry name" value="HTH_MARR_2"/>
    <property type="match status" value="1"/>
</dbReference>
<dbReference type="AlphaFoldDB" id="A0A423UNT9"/>
<dbReference type="SUPFAM" id="SSF46785">
    <property type="entry name" value="Winged helix' DNA-binding domain"/>
    <property type="match status" value="1"/>
</dbReference>
<organism evidence="3 4">
    <name type="scientific">Gordonibacter urolithinfaciens</name>
    <dbReference type="NCBI Taxonomy" id="1335613"/>
    <lineage>
        <taxon>Bacteria</taxon>
        <taxon>Bacillati</taxon>
        <taxon>Actinomycetota</taxon>
        <taxon>Coriobacteriia</taxon>
        <taxon>Eggerthellales</taxon>
        <taxon>Eggerthellaceae</taxon>
        <taxon>Gordonibacter</taxon>
    </lineage>
</organism>
<dbReference type="Proteomes" id="UP000285258">
    <property type="component" value="Unassembled WGS sequence"/>
</dbReference>
<dbReference type="Proteomes" id="UP000462865">
    <property type="component" value="Unassembled WGS sequence"/>
</dbReference>
<dbReference type="SMART" id="SM00347">
    <property type="entry name" value="HTH_MARR"/>
    <property type="match status" value="1"/>
</dbReference>
<evidence type="ECO:0000313" key="2">
    <source>
        <dbReference type="EMBL" id="MSA93957.1"/>
    </source>
</evidence>
<reference evidence="2 5" key="4">
    <citation type="journal article" date="2019" name="Nat. Med.">
        <title>A library of human gut bacterial isolates paired with longitudinal multiomics data enables mechanistic microbiome research.</title>
        <authorList>
            <person name="Poyet M."/>
            <person name="Groussin M."/>
            <person name="Gibbons S.M."/>
            <person name="Avila-Pacheco J."/>
            <person name="Jiang X."/>
            <person name="Kearney S.M."/>
            <person name="Perrotta A.R."/>
            <person name="Berdy B."/>
            <person name="Zhao S."/>
            <person name="Lieberman T.D."/>
            <person name="Swanson P.K."/>
            <person name="Smith M."/>
            <person name="Roesemann S."/>
            <person name="Alexander J.E."/>
            <person name="Rich S.A."/>
            <person name="Livny J."/>
            <person name="Vlamakis H."/>
            <person name="Clish C."/>
            <person name="Bullock K."/>
            <person name="Deik A."/>
            <person name="Scott J."/>
            <person name="Pierce K.A."/>
            <person name="Xavier R.J."/>
            <person name="Alm E.J."/>
        </authorList>
    </citation>
    <scope>NUCLEOTIDE SEQUENCE [LARGE SCALE GENOMIC DNA]</scope>
    <source>
        <strain evidence="2 5">BIOML-A1</strain>
    </source>
</reference>
<dbReference type="RefSeq" id="WP_096227490.1">
    <property type="nucleotide sequence ID" value="NZ_CP168029.1"/>
</dbReference>
<dbReference type="GO" id="GO:0003700">
    <property type="term" value="F:DNA-binding transcription factor activity"/>
    <property type="evidence" value="ECO:0007669"/>
    <property type="project" value="InterPro"/>
</dbReference>
<dbReference type="GO" id="GO:0006950">
    <property type="term" value="P:response to stress"/>
    <property type="evidence" value="ECO:0007669"/>
    <property type="project" value="TreeGrafter"/>
</dbReference>
<dbReference type="EMBL" id="QIBW01000001">
    <property type="protein sequence ID" value="ROT92061.1"/>
    <property type="molecule type" value="Genomic_DNA"/>
</dbReference>
<feature type="domain" description="HTH marR-type" evidence="1">
    <location>
        <begin position="8"/>
        <end position="147"/>
    </location>
</feature>
<dbReference type="Gene3D" id="1.10.10.10">
    <property type="entry name" value="Winged helix-like DNA-binding domain superfamily/Winged helix DNA-binding domain"/>
    <property type="match status" value="1"/>
</dbReference>
<reference evidence="4" key="1">
    <citation type="submission" date="2018-05" db="EMBL/GenBank/DDBJ databases">
        <title>Genome Sequencing of selected type strains of the family Eggerthellaceae.</title>
        <authorList>
            <person name="Danylec N."/>
            <person name="Stoll D.A."/>
            <person name="Doetsch A."/>
            <person name="Huch M."/>
        </authorList>
    </citation>
    <scope>NUCLEOTIDE SEQUENCE [LARGE SCALE GENOMIC DNA]</scope>
    <source>
        <strain evidence="4">DSM 27213</strain>
    </source>
</reference>
<dbReference type="InterPro" id="IPR036388">
    <property type="entry name" value="WH-like_DNA-bd_sf"/>
</dbReference>
<evidence type="ECO:0000313" key="3">
    <source>
        <dbReference type="EMBL" id="ROT92061.1"/>
    </source>
</evidence>
<comment type="caution">
    <text evidence="3">The sequence shown here is derived from an EMBL/GenBank/DDBJ whole genome shotgun (WGS) entry which is preliminary data.</text>
</comment>
<accession>A0A423UNT9</accession>
<sequence>MNTQDSIPVNLAQRLVFTVNQYQAYLSRHLKEYRIGSSEYPVLIYLVHRESEGDGTLKVSQSDIAQRQHRDPALITRAARSLAEKGLITVHPDPENRARNVLRLTPAGREAAVKVEELVSAWEEEAQGGLDEQERRQLGDLLARLELPR</sequence>
<dbReference type="PANTHER" id="PTHR33164">
    <property type="entry name" value="TRANSCRIPTIONAL REGULATOR, MARR FAMILY"/>
    <property type="match status" value="1"/>
</dbReference>
<name>A0A423UNT9_9ACTN</name>
<reference evidence="3" key="3">
    <citation type="journal article" date="2019" name="Microbiol. Resour. Announc.">
        <title>Draft Genome Sequences of Type Strains of Gordonibacter faecihominis, Paraeggerthella hongkongensis, Parvibacter caecicola,Slackia equolifaciens, Slackia faecicanis, and Slackia isoflavoniconvertens.</title>
        <authorList>
            <person name="Danylec N."/>
            <person name="Stoll D.A."/>
            <person name="Dotsch A."/>
            <person name="Huch M."/>
        </authorList>
    </citation>
    <scope>NUCLEOTIDE SEQUENCE</scope>
    <source>
        <strain evidence="3">DSM 27213</strain>
    </source>
</reference>
<evidence type="ECO:0000313" key="4">
    <source>
        <dbReference type="Proteomes" id="UP000285258"/>
    </source>
</evidence>
<evidence type="ECO:0000313" key="5">
    <source>
        <dbReference type="Proteomes" id="UP000462865"/>
    </source>
</evidence>
<dbReference type="PANTHER" id="PTHR33164:SF43">
    <property type="entry name" value="HTH-TYPE TRANSCRIPTIONAL REPRESSOR YETL"/>
    <property type="match status" value="1"/>
</dbReference>
<proteinExistence type="predicted"/>
<reference evidence="3" key="2">
    <citation type="journal article" date="2019" name="Int. J. Syst. Evol. Microbiol.">
        <title>Gordonibacter faecihominis is a later heterotypic synonym of Gordonibacter urolithinfaciens.</title>
        <authorList>
            <person name="Danylec N."/>
            <person name="Stoll D.A."/>
            <person name="Huch M."/>
        </authorList>
    </citation>
    <scope>NUCLEOTIDE SEQUENCE</scope>
    <source>
        <strain evidence="3">DSM 27213</strain>
    </source>
</reference>